<name>A0A392P7F8_9FABA</name>
<protein>
    <submittedName>
        <fullName evidence="1">Uncharacterized protein</fullName>
    </submittedName>
</protein>
<accession>A0A392P7F8</accession>
<evidence type="ECO:0000313" key="2">
    <source>
        <dbReference type="Proteomes" id="UP000265520"/>
    </source>
</evidence>
<dbReference type="EMBL" id="LXQA010063196">
    <property type="protein sequence ID" value="MCI06825.1"/>
    <property type="molecule type" value="Genomic_DNA"/>
</dbReference>
<proteinExistence type="predicted"/>
<sequence>DDYSITPEELKKEFEVFKANFLESVNVIEGQYQEDLQKELIKKAVNLVTGFKNVEVKRLTMVPHQEESTLEHPEPMEVDVSEKFKGKAVVTSDKLPENIYSELTPMTLSMQKELDLQKIEHEALEAKVDLITEDQKEIKQSQVVLGQMMEDVNSSLKTILNLLQSKP</sequence>
<reference evidence="1 2" key="1">
    <citation type="journal article" date="2018" name="Front. Plant Sci.">
        <title>Red Clover (Trifolium pratense) and Zigzag Clover (T. medium) - A Picture of Genomic Similarities and Differences.</title>
        <authorList>
            <person name="Dluhosova J."/>
            <person name="Istvanek J."/>
            <person name="Nedelnik J."/>
            <person name="Repkova J."/>
        </authorList>
    </citation>
    <scope>NUCLEOTIDE SEQUENCE [LARGE SCALE GENOMIC DNA]</scope>
    <source>
        <strain evidence="2">cv. 10/8</strain>
        <tissue evidence="1">Leaf</tissue>
    </source>
</reference>
<comment type="caution">
    <text evidence="1">The sequence shown here is derived from an EMBL/GenBank/DDBJ whole genome shotgun (WGS) entry which is preliminary data.</text>
</comment>
<feature type="non-terminal residue" evidence="1">
    <location>
        <position position="1"/>
    </location>
</feature>
<dbReference type="AlphaFoldDB" id="A0A392P7F8"/>
<organism evidence="1 2">
    <name type="scientific">Trifolium medium</name>
    <dbReference type="NCBI Taxonomy" id="97028"/>
    <lineage>
        <taxon>Eukaryota</taxon>
        <taxon>Viridiplantae</taxon>
        <taxon>Streptophyta</taxon>
        <taxon>Embryophyta</taxon>
        <taxon>Tracheophyta</taxon>
        <taxon>Spermatophyta</taxon>
        <taxon>Magnoliopsida</taxon>
        <taxon>eudicotyledons</taxon>
        <taxon>Gunneridae</taxon>
        <taxon>Pentapetalae</taxon>
        <taxon>rosids</taxon>
        <taxon>fabids</taxon>
        <taxon>Fabales</taxon>
        <taxon>Fabaceae</taxon>
        <taxon>Papilionoideae</taxon>
        <taxon>50 kb inversion clade</taxon>
        <taxon>NPAAA clade</taxon>
        <taxon>Hologalegina</taxon>
        <taxon>IRL clade</taxon>
        <taxon>Trifolieae</taxon>
        <taxon>Trifolium</taxon>
    </lineage>
</organism>
<keyword evidence="2" id="KW-1185">Reference proteome</keyword>
<evidence type="ECO:0000313" key="1">
    <source>
        <dbReference type="EMBL" id="MCI06825.1"/>
    </source>
</evidence>
<dbReference type="Proteomes" id="UP000265520">
    <property type="component" value="Unassembled WGS sequence"/>
</dbReference>